<evidence type="ECO:0000256" key="2">
    <source>
        <dbReference type="RuleBase" id="RU003875"/>
    </source>
</evidence>
<evidence type="ECO:0000313" key="5">
    <source>
        <dbReference type="Proteomes" id="UP000294616"/>
    </source>
</evidence>
<protein>
    <submittedName>
        <fullName evidence="4">Starvation-inducible DNA-binding protein</fullName>
    </submittedName>
</protein>
<gene>
    <name evidence="4" type="ORF">C8N28_0480</name>
</gene>
<proteinExistence type="inferred from homology"/>
<keyword evidence="5" id="KW-1185">Reference proteome</keyword>
<dbReference type="PIRSF" id="PIRSF005900">
    <property type="entry name" value="Dps"/>
    <property type="match status" value="1"/>
</dbReference>
<dbReference type="CDD" id="cd01043">
    <property type="entry name" value="DPS"/>
    <property type="match status" value="1"/>
</dbReference>
<dbReference type="AlphaFoldDB" id="A0A4R1M2E3"/>
<dbReference type="PANTHER" id="PTHR42932:SF3">
    <property type="entry name" value="DNA PROTECTION DURING STARVATION PROTEIN"/>
    <property type="match status" value="1"/>
</dbReference>
<sequence>MFCFIRNITLIFLFLSSKHQTYLLLFCYTNSNFKELNLKTMKSNIGITQENLAKVAHSLNVLLADETILYIKTRNAHWNVEDPNFHALHLFLEEQYGILAQIIDDIAERIRSLGHYAEATLKGYLELTHLTEKKSKKNDGPGYLKELLDDHEAIIKELRGNIPVYDEDWNDVGSSDFITGILQTHEKIAWMLRSHLK</sequence>
<organism evidence="4 5">
    <name type="scientific">Albibacterium bauzanense</name>
    <dbReference type="NCBI Taxonomy" id="653929"/>
    <lineage>
        <taxon>Bacteria</taxon>
        <taxon>Pseudomonadati</taxon>
        <taxon>Bacteroidota</taxon>
        <taxon>Sphingobacteriia</taxon>
        <taxon>Sphingobacteriales</taxon>
        <taxon>Sphingobacteriaceae</taxon>
        <taxon>Albibacterium</taxon>
    </lineage>
</organism>
<reference evidence="4 5" key="1">
    <citation type="submission" date="2019-03" db="EMBL/GenBank/DDBJ databases">
        <title>Genomic Encyclopedia of Archaeal and Bacterial Type Strains, Phase II (KMG-II): from individual species to whole genera.</title>
        <authorList>
            <person name="Goeker M."/>
        </authorList>
    </citation>
    <scope>NUCLEOTIDE SEQUENCE [LARGE SCALE GENOMIC DNA]</scope>
    <source>
        <strain evidence="4 5">DSM 22554</strain>
    </source>
</reference>
<dbReference type="PRINTS" id="PR01346">
    <property type="entry name" value="HELNAPAPROT"/>
</dbReference>
<dbReference type="PROSITE" id="PS00819">
    <property type="entry name" value="DPS_2"/>
    <property type="match status" value="1"/>
</dbReference>
<dbReference type="InterPro" id="IPR008331">
    <property type="entry name" value="Ferritin_DPS_dom"/>
</dbReference>
<dbReference type="InterPro" id="IPR009078">
    <property type="entry name" value="Ferritin-like_SF"/>
</dbReference>
<evidence type="ECO:0000259" key="3">
    <source>
        <dbReference type="Pfam" id="PF00210"/>
    </source>
</evidence>
<keyword evidence="4" id="KW-0238">DNA-binding</keyword>
<evidence type="ECO:0000313" key="4">
    <source>
        <dbReference type="EMBL" id="TCK85180.1"/>
    </source>
</evidence>
<dbReference type="InterPro" id="IPR002177">
    <property type="entry name" value="DPS_DNA-bd"/>
</dbReference>
<dbReference type="InterPro" id="IPR023188">
    <property type="entry name" value="DPS_DNA-bd_CS"/>
</dbReference>
<dbReference type="Proteomes" id="UP000294616">
    <property type="component" value="Unassembled WGS sequence"/>
</dbReference>
<evidence type="ECO:0000256" key="1">
    <source>
        <dbReference type="ARBA" id="ARBA00009497"/>
    </source>
</evidence>
<accession>A0A4R1M2E3</accession>
<dbReference type="GO" id="GO:0008199">
    <property type="term" value="F:ferric iron binding"/>
    <property type="evidence" value="ECO:0007669"/>
    <property type="project" value="InterPro"/>
</dbReference>
<comment type="caution">
    <text evidence="4">The sequence shown here is derived from an EMBL/GenBank/DDBJ whole genome shotgun (WGS) entry which is preliminary data.</text>
</comment>
<dbReference type="SUPFAM" id="SSF47240">
    <property type="entry name" value="Ferritin-like"/>
    <property type="match status" value="1"/>
</dbReference>
<dbReference type="InterPro" id="IPR012347">
    <property type="entry name" value="Ferritin-like"/>
</dbReference>
<dbReference type="GO" id="GO:0016722">
    <property type="term" value="F:oxidoreductase activity, acting on metal ions"/>
    <property type="evidence" value="ECO:0007669"/>
    <property type="project" value="InterPro"/>
</dbReference>
<dbReference type="EMBL" id="SMGO01000001">
    <property type="protein sequence ID" value="TCK85180.1"/>
    <property type="molecule type" value="Genomic_DNA"/>
</dbReference>
<feature type="domain" description="Ferritin/DPS" evidence="3">
    <location>
        <begin position="58"/>
        <end position="197"/>
    </location>
</feature>
<dbReference type="Pfam" id="PF00210">
    <property type="entry name" value="Ferritin"/>
    <property type="match status" value="1"/>
</dbReference>
<dbReference type="PANTHER" id="PTHR42932">
    <property type="entry name" value="GENERAL STRESS PROTEIN 20U"/>
    <property type="match status" value="1"/>
</dbReference>
<dbReference type="Gene3D" id="1.20.1260.10">
    <property type="match status" value="1"/>
</dbReference>
<comment type="similarity">
    <text evidence="1 2">Belongs to the Dps family.</text>
</comment>
<dbReference type="GO" id="GO:0003677">
    <property type="term" value="F:DNA binding"/>
    <property type="evidence" value="ECO:0007669"/>
    <property type="project" value="UniProtKB-KW"/>
</dbReference>
<name>A0A4R1M2E3_9SPHI</name>